<protein>
    <submittedName>
        <fullName evidence="2">Uncharacterized protein</fullName>
    </submittedName>
</protein>
<dbReference type="EMBL" id="PFPK01000002">
    <property type="protein sequence ID" value="PIZ95886.1"/>
    <property type="molecule type" value="Genomic_DNA"/>
</dbReference>
<sequence>MKYTLIFIISFVLVASGCVLQKSTPKSESNSDDSNKLSQVVETSEPQDVVVYVGNGWSDVGQRTFPVLEAWGGIELKKLNNKVLYVEKGDMDDVFVIAGGDKECVIGDAVAGIFAQTILQETDDTYILDIQQIYDAALDCAPNSVDAVGSDSYMPTPLRRPQDNTNIKNDVTPPNDDGEVAEQFSPTVSPQEAVFKISNGWMGGFGEAVLDWSSDVIKMANGLPVYINSSEVQNIVNEKMPDCTEGNPDIIVSASIELLEKSEKNNSIEDAPEKRFMEVVVKDLHSVDVQVMACEE</sequence>
<gene>
    <name evidence="2" type="ORF">COX81_00110</name>
</gene>
<dbReference type="AlphaFoldDB" id="A0A2M7VAI2"/>
<proteinExistence type="predicted"/>
<comment type="caution">
    <text evidence="2">The sequence shown here is derived from an EMBL/GenBank/DDBJ whole genome shotgun (WGS) entry which is preliminary data.</text>
</comment>
<evidence type="ECO:0000313" key="3">
    <source>
        <dbReference type="Proteomes" id="UP000228568"/>
    </source>
</evidence>
<dbReference type="Proteomes" id="UP000228568">
    <property type="component" value="Unassembled WGS sequence"/>
</dbReference>
<feature type="chain" id="PRO_5014740626" evidence="1">
    <location>
        <begin position="22"/>
        <end position="296"/>
    </location>
</feature>
<organism evidence="2 3">
    <name type="scientific">Candidatus Magasanikbacteria bacterium CG_4_10_14_0_2_um_filter_37_12</name>
    <dbReference type="NCBI Taxonomy" id="1974637"/>
    <lineage>
        <taxon>Bacteria</taxon>
        <taxon>Candidatus Magasanikiibacteriota</taxon>
    </lineage>
</organism>
<reference evidence="3" key="1">
    <citation type="submission" date="2017-09" db="EMBL/GenBank/DDBJ databases">
        <title>Depth-based differentiation of microbial function through sediment-hosted aquifers and enrichment of novel symbionts in the deep terrestrial subsurface.</title>
        <authorList>
            <person name="Probst A.J."/>
            <person name="Ladd B."/>
            <person name="Jarett J.K."/>
            <person name="Geller-Mcgrath D.E."/>
            <person name="Sieber C.M.K."/>
            <person name="Emerson J.B."/>
            <person name="Anantharaman K."/>
            <person name="Thomas B.C."/>
            <person name="Malmstrom R."/>
            <person name="Stieglmeier M."/>
            <person name="Klingl A."/>
            <person name="Woyke T."/>
            <person name="Ryan C.M."/>
            <person name="Banfield J.F."/>
        </authorList>
    </citation>
    <scope>NUCLEOTIDE SEQUENCE [LARGE SCALE GENOMIC DNA]</scope>
</reference>
<keyword evidence="1" id="KW-0732">Signal</keyword>
<evidence type="ECO:0000313" key="2">
    <source>
        <dbReference type="EMBL" id="PIZ95886.1"/>
    </source>
</evidence>
<dbReference type="PROSITE" id="PS51257">
    <property type="entry name" value="PROKAR_LIPOPROTEIN"/>
    <property type="match status" value="1"/>
</dbReference>
<name>A0A2M7VAI2_9BACT</name>
<accession>A0A2M7VAI2</accession>
<evidence type="ECO:0000256" key="1">
    <source>
        <dbReference type="SAM" id="SignalP"/>
    </source>
</evidence>
<feature type="signal peptide" evidence="1">
    <location>
        <begin position="1"/>
        <end position="21"/>
    </location>
</feature>